<gene>
    <name evidence="1" type="ORF">A3E36_04685</name>
</gene>
<evidence type="ECO:0000313" key="2">
    <source>
        <dbReference type="Proteomes" id="UP000177941"/>
    </source>
</evidence>
<evidence type="ECO:0000313" key="1">
    <source>
        <dbReference type="EMBL" id="OGY37534.1"/>
    </source>
</evidence>
<organism evidence="1 2">
    <name type="scientific">Candidatus Andersenbacteria bacterium RIFCSPHIGHO2_12_FULL_45_11b</name>
    <dbReference type="NCBI Taxonomy" id="1797282"/>
    <lineage>
        <taxon>Bacteria</taxon>
        <taxon>Candidatus Anderseniibacteriota</taxon>
    </lineage>
</organism>
<proteinExistence type="predicted"/>
<dbReference type="EMBL" id="MHHS01000006">
    <property type="protein sequence ID" value="OGY37534.1"/>
    <property type="molecule type" value="Genomic_DNA"/>
</dbReference>
<accession>A0A1G1XC34</accession>
<comment type="caution">
    <text evidence="1">The sequence shown here is derived from an EMBL/GenBank/DDBJ whole genome shotgun (WGS) entry which is preliminary data.</text>
</comment>
<sequence length="225" mass="25565">MSNAIRGQALSPEQYFALQETGFQIPSMEELFDFQVEALKRMEIQLTIQEVSEFRKMVPTGPLRLFLVIPRQMTVKSFDWILGQIAKKIPGIDGAGNLNSSILEVLRSDAQYAGPHMLYFCDDDHSAVQQFPQRRMQYFATHQTTPYTLWQLLMHLVVYPPIAGTHQLMALGSVWEENGLIGKMSPVIQVAEGQLQIAMRTWKDTSSNCIYPSFRGHRAVVTSLQ</sequence>
<dbReference type="Proteomes" id="UP000177941">
    <property type="component" value="Unassembled WGS sequence"/>
</dbReference>
<protein>
    <submittedName>
        <fullName evidence="1">Uncharacterized protein</fullName>
    </submittedName>
</protein>
<name>A0A1G1XC34_9BACT</name>
<dbReference type="AlphaFoldDB" id="A0A1G1XC34"/>
<reference evidence="1 2" key="1">
    <citation type="journal article" date="2016" name="Nat. Commun.">
        <title>Thousands of microbial genomes shed light on interconnected biogeochemical processes in an aquifer system.</title>
        <authorList>
            <person name="Anantharaman K."/>
            <person name="Brown C.T."/>
            <person name="Hug L.A."/>
            <person name="Sharon I."/>
            <person name="Castelle C.J."/>
            <person name="Probst A.J."/>
            <person name="Thomas B.C."/>
            <person name="Singh A."/>
            <person name="Wilkins M.J."/>
            <person name="Karaoz U."/>
            <person name="Brodie E.L."/>
            <person name="Williams K.H."/>
            <person name="Hubbard S.S."/>
            <person name="Banfield J.F."/>
        </authorList>
    </citation>
    <scope>NUCLEOTIDE SEQUENCE [LARGE SCALE GENOMIC DNA]</scope>
</reference>